<evidence type="ECO:0000313" key="2">
    <source>
        <dbReference type="EMBL" id="QSX08301.1"/>
    </source>
</evidence>
<accession>A0A974XEN5</accession>
<dbReference type="InterPro" id="IPR049238">
    <property type="entry name" value="DUF6873"/>
</dbReference>
<feature type="domain" description="DUF6873" evidence="1">
    <location>
        <begin position="6"/>
        <end position="233"/>
    </location>
</feature>
<name>A0A974XEN5_9FIRM</name>
<organism evidence="2 3">
    <name type="scientific">Alkalibacter rhizosphaerae</name>
    <dbReference type="NCBI Taxonomy" id="2815577"/>
    <lineage>
        <taxon>Bacteria</taxon>
        <taxon>Bacillati</taxon>
        <taxon>Bacillota</taxon>
        <taxon>Clostridia</taxon>
        <taxon>Eubacteriales</taxon>
        <taxon>Eubacteriaceae</taxon>
        <taxon>Alkalibacter</taxon>
    </lineage>
</organism>
<evidence type="ECO:0000259" key="1">
    <source>
        <dbReference type="Pfam" id="PF21778"/>
    </source>
</evidence>
<dbReference type="RefSeq" id="WP_207299643.1">
    <property type="nucleotide sequence ID" value="NZ_CP071444.1"/>
</dbReference>
<dbReference type="KEGG" id="alka:J0B03_10995"/>
<keyword evidence="3" id="KW-1185">Reference proteome</keyword>
<dbReference type="EMBL" id="CP071444">
    <property type="protein sequence ID" value="QSX08301.1"/>
    <property type="molecule type" value="Genomic_DNA"/>
</dbReference>
<protein>
    <recommendedName>
        <fullName evidence="1">DUF6873 domain-containing protein</fullName>
    </recommendedName>
</protein>
<gene>
    <name evidence="2" type="ORF">J0B03_10995</name>
</gene>
<dbReference type="Proteomes" id="UP000663499">
    <property type="component" value="Chromosome"/>
</dbReference>
<sequence length="241" mass="27035">MRIAVCSSQIPRDTVKELEEHVEHVVTIPAYDVLYPAIQTHPDIQLCPLDRQTIVVQPDFDGETMKKLENLGVRVILGEKMLKAKYPADIPYNLAITENHYFHLKGAADPVCEAELQKRGKQLVPVRQGYTKCSTLILSEKGLVTADRSIWKEAVKAGYDVLLIEPGQIELAGMEYGFIGGATGVLEEEKKIFFCGHWSTHKMGRQMKEFAEARGYDCISLWEGPLLDIGSIFFLDPQSVV</sequence>
<evidence type="ECO:0000313" key="3">
    <source>
        <dbReference type="Proteomes" id="UP000663499"/>
    </source>
</evidence>
<dbReference type="AlphaFoldDB" id="A0A974XEN5"/>
<dbReference type="Pfam" id="PF21778">
    <property type="entry name" value="DUF6873"/>
    <property type="match status" value="1"/>
</dbReference>
<proteinExistence type="predicted"/>
<reference evidence="2" key="1">
    <citation type="submission" date="2021-03" db="EMBL/GenBank/DDBJ databases">
        <title>Alkalibacter marinus sp. nov., isolated from tidal flat sediment.</title>
        <authorList>
            <person name="Namirimu T."/>
            <person name="Yang J.-A."/>
            <person name="Yang S.-H."/>
            <person name="Kim Y.-J."/>
            <person name="Kwon K.K."/>
        </authorList>
    </citation>
    <scope>NUCLEOTIDE SEQUENCE</scope>
    <source>
        <strain evidence="2">ES005</strain>
    </source>
</reference>